<dbReference type="Proteomes" id="UP001638806">
    <property type="component" value="Unassembled WGS sequence"/>
</dbReference>
<evidence type="ECO:0000313" key="2">
    <source>
        <dbReference type="Proteomes" id="UP001638806"/>
    </source>
</evidence>
<evidence type="ECO:0000313" key="1">
    <source>
        <dbReference type="EMBL" id="KAL3963888.1"/>
    </source>
</evidence>
<protein>
    <submittedName>
        <fullName evidence="1">Uncharacterized protein</fullName>
    </submittedName>
</protein>
<gene>
    <name evidence="1" type="ORF">ACCO45_000892</name>
</gene>
<reference evidence="1" key="1">
    <citation type="submission" date="2024-12" db="EMBL/GenBank/DDBJ databases">
        <title>Comparative genomics and development of molecular markers within Purpureocillium lilacinum and among Purpureocillium species.</title>
        <authorList>
            <person name="Yeh Z.-Y."/>
            <person name="Ni N.-T."/>
            <person name="Lo P.-H."/>
            <person name="Mushyakhwo K."/>
            <person name="Lin C.-F."/>
            <person name="Nai Y.-S."/>
        </authorList>
    </citation>
    <scope>NUCLEOTIDE SEQUENCE</scope>
    <source>
        <strain evidence="1">NCHU-NPUST-175</strain>
    </source>
</reference>
<keyword evidence="2" id="KW-1185">Reference proteome</keyword>
<organism evidence="1 2">
    <name type="scientific">Purpureocillium lilacinum</name>
    <name type="common">Paecilomyces lilacinus</name>
    <dbReference type="NCBI Taxonomy" id="33203"/>
    <lineage>
        <taxon>Eukaryota</taxon>
        <taxon>Fungi</taxon>
        <taxon>Dikarya</taxon>
        <taxon>Ascomycota</taxon>
        <taxon>Pezizomycotina</taxon>
        <taxon>Sordariomycetes</taxon>
        <taxon>Hypocreomycetidae</taxon>
        <taxon>Hypocreales</taxon>
        <taxon>Ophiocordycipitaceae</taxon>
        <taxon>Purpureocillium</taxon>
    </lineage>
</organism>
<accession>A0ACC4E6P0</accession>
<name>A0ACC4E6P0_PURLI</name>
<proteinExistence type="predicted"/>
<sequence length="358" mass="38908">MRFQLRSTPRLRGAPAFLEKHSVTSYCVRPRKQRGKSIEFPPRQVRHSCARDAFADNESDRKTFYSSCRTPHGIAWKMQHNTRMQSTIPANLTCRFDCRSTGSSRPEPVAGRRVADAEGALDHWFLRSWRTTSSMHRVIHQTNAAGDGQGCRLGFGGGSQQQPRSNGSAHDDWRIERQVLSRPTQLAPRHVDDSTSVLSALVSSVIHTRYLPHGVPQTGASCCSQSSVADRQVGEAGQAGVGDLAGGPSCKHVRPARPLGSCAKPPELADPWKVRLLQLTGAGPDTRRLDTRRFSHAHPRDTPLGPCCKHLAHSSTELLADGGPSAPGASRKCISSRTLLSGAQPGQVPRPALAHGIK</sequence>
<comment type="caution">
    <text evidence="1">The sequence shown here is derived from an EMBL/GenBank/DDBJ whole genome shotgun (WGS) entry which is preliminary data.</text>
</comment>
<dbReference type="EMBL" id="JBGNUJ010000002">
    <property type="protein sequence ID" value="KAL3963888.1"/>
    <property type="molecule type" value="Genomic_DNA"/>
</dbReference>